<comment type="function">
    <text evidence="11">In addition to polymerase activity, this DNA polymerase exhibits 5'-3' exonuclease activity.</text>
</comment>
<dbReference type="GO" id="GO:0006261">
    <property type="term" value="P:DNA-templated DNA replication"/>
    <property type="evidence" value="ECO:0007669"/>
    <property type="project" value="UniProtKB-UniRule"/>
</dbReference>
<feature type="domain" description="DNA-directed DNA polymerase family A palm" evidence="14">
    <location>
        <begin position="635"/>
        <end position="843"/>
    </location>
</feature>
<dbReference type="Pfam" id="PF01367">
    <property type="entry name" value="5_3_exonuc"/>
    <property type="match status" value="1"/>
</dbReference>
<dbReference type="Gene3D" id="1.20.1060.10">
    <property type="entry name" value="Taq DNA Polymerase, Chain T, domain 4"/>
    <property type="match status" value="1"/>
</dbReference>
<dbReference type="NCBIfam" id="NF004397">
    <property type="entry name" value="PRK05755.1"/>
    <property type="match status" value="1"/>
</dbReference>
<name>A0A1F5CB26_9BACT</name>
<evidence type="ECO:0000259" key="14">
    <source>
        <dbReference type="SMART" id="SM00482"/>
    </source>
</evidence>
<evidence type="ECO:0000256" key="7">
    <source>
        <dbReference type="ARBA" id="ARBA00023125"/>
    </source>
</evidence>
<dbReference type="InterPro" id="IPR002298">
    <property type="entry name" value="DNA_polymerase_A"/>
</dbReference>
<keyword evidence="4 11" id="KW-0235">DNA replication</keyword>
<gene>
    <name evidence="11" type="primary">polA</name>
    <name evidence="15" type="ORF">A3I30_02555</name>
</gene>
<dbReference type="EC" id="2.7.7.7" evidence="10 11"/>
<evidence type="ECO:0000256" key="8">
    <source>
        <dbReference type="ARBA" id="ARBA00023204"/>
    </source>
</evidence>
<dbReference type="Proteomes" id="UP000177197">
    <property type="component" value="Unassembled WGS sequence"/>
</dbReference>
<dbReference type="CDD" id="cd09898">
    <property type="entry name" value="H3TH_53EXO"/>
    <property type="match status" value="1"/>
</dbReference>
<dbReference type="SMART" id="SM00475">
    <property type="entry name" value="53EXOc"/>
    <property type="match status" value="1"/>
</dbReference>
<evidence type="ECO:0000256" key="6">
    <source>
        <dbReference type="ARBA" id="ARBA00022932"/>
    </source>
</evidence>
<dbReference type="InterPro" id="IPR036279">
    <property type="entry name" value="5-3_exonuclease_C_sf"/>
</dbReference>
<keyword evidence="6 11" id="KW-0239">DNA-directed DNA polymerase</keyword>
<organism evidence="15 16">
    <name type="scientific">Candidatus Azambacteria bacterium RIFCSPLOWO2_02_FULL_44_14</name>
    <dbReference type="NCBI Taxonomy" id="1797306"/>
    <lineage>
        <taxon>Bacteria</taxon>
        <taxon>Candidatus Azamiibacteriota</taxon>
    </lineage>
</organism>
<dbReference type="CDD" id="cd08637">
    <property type="entry name" value="DNA_pol_A_pol_I_C"/>
    <property type="match status" value="1"/>
</dbReference>
<dbReference type="InterPro" id="IPR001098">
    <property type="entry name" value="DNA-dir_DNA_pol_A_palm_dom"/>
</dbReference>
<dbReference type="EMBL" id="MEYV01000013">
    <property type="protein sequence ID" value="OGD40082.1"/>
    <property type="molecule type" value="Genomic_DNA"/>
</dbReference>
<evidence type="ECO:0000256" key="5">
    <source>
        <dbReference type="ARBA" id="ARBA00022763"/>
    </source>
</evidence>
<dbReference type="GO" id="GO:0003887">
    <property type="term" value="F:DNA-directed DNA polymerase activity"/>
    <property type="evidence" value="ECO:0007669"/>
    <property type="project" value="UniProtKB-UniRule"/>
</dbReference>
<dbReference type="InterPro" id="IPR036397">
    <property type="entry name" value="RNaseH_sf"/>
</dbReference>
<feature type="region of interest" description="Disordered" evidence="12">
    <location>
        <begin position="612"/>
        <end position="631"/>
    </location>
</feature>
<dbReference type="PRINTS" id="PR00868">
    <property type="entry name" value="DNAPOLI"/>
</dbReference>
<evidence type="ECO:0000313" key="15">
    <source>
        <dbReference type="EMBL" id="OGD40082.1"/>
    </source>
</evidence>
<dbReference type="InterPro" id="IPR018320">
    <property type="entry name" value="DNA_polymerase_1"/>
</dbReference>
<dbReference type="CDD" id="cd09859">
    <property type="entry name" value="PIN_53EXO"/>
    <property type="match status" value="1"/>
</dbReference>
<proteinExistence type="inferred from homology"/>
<evidence type="ECO:0000256" key="4">
    <source>
        <dbReference type="ARBA" id="ARBA00022705"/>
    </source>
</evidence>
<dbReference type="InterPro" id="IPR012337">
    <property type="entry name" value="RNaseH-like_sf"/>
</dbReference>
<dbReference type="FunFam" id="1.10.150.20:FF:000002">
    <property type="entry name" value="DNA polymerase I"/>
    <property type="match status" value="1"/>
</dbReference>
<dbReference type="SUPFAM" id="SSF47807">
    <property type="entry name" value="5' to 3' exonuclease, C-terminal subdomain"/>
    <property type="match status" value="1"/>
</dbReference>
<dbReference type="Pfam" id="PF02739">
    <property type="entry name" value="5_3_exonuc_N"/>
    <property type="match status" value="1"/>
</dbReference>
<dbReference type="SUPFAM" id="SSF56672">
    <property type="entry name" value="DNA/RNA polymerases"/>
    <property type="match status" value="1"/>
</dbReference>
<dbReference type="GO" id="GO:0003677">
    <property type="term" value="F:DNA binding"/>
    <property type="evidence" value="ECO:0007669"/>
    <property type="project" value="UniProtKB-UniRule"/>
</dbReference>
<comment type="similarity">
    <text evidence="1 11">Belongs to the DNA polymerase type-A family.</text>
</comment>
<evidence type="ECO:0000256" key="10">
    <source>
        <dbReference type="NCBIfam" id="TIGR00593"/>
    </source>
</evidence>
<evidence type="ECO:0000256" key="11">
    <source>
        <dbReference type="RuleBase" id="RU004460"/>
    </source>
</evidence>
<evidence type="ECO:0000256" key="2">
    <source>
        <dbReference type="ARBA" id="ARBA00022679"/>
    </source>
</evidence>
<keyword evidence="11" id="KW-0269">Exonuclease</keyword>
<dbReference type="SMART" id="SM00279">
    <property type="entry name" value="HhH2"/>
    <property type="match status" value="1"/>
</dbReference>
<dbReference type="FunFam" id="1.20.1060.10:FF:000001">
    <property type="entry name" value="DNA polymerase I"/>
    <property type="match status" value="1"/>
</dbReference>
<keyword evidence="7 11" id="KW-0238">DNA-binding</keyword>
<comment type="catalytic activity">
    <reaction evidence="9 11">
        <text>DNA(n) + a 2'-deoxyribonucleoside 5'-triphosphate = DNA(n+1) + diphosphate</text>
        <dbReference type="Rhea" id="RHEA:22508"/>
        <dbReference type="Rhea" id="RHEA-COMP:17339"/>
        <dbReference type="Rhea" id="RHEA-COMP:17340"/>
        <dbReference type="ChEBI" id="CHEBI:33019"/>
        <dbReference type="ChEBI" id="CHEBI:61560"/>
        <dbReference type="ChEBI" id="CHEBI:173112"/>
        <dbReference type="EC" id="2.7.7.7"/>
    </reaction>
</comment>
<dbReference type="InterPro" id="IPR020046">
    <property type="entry name" value="5-3_exonucl_a-hlix_arch_N"/>
</dbReference>
<dbReference type="InterPro" id="IPR008918">
    <property type="entry name" value="HhH2"/>
</dbReference>
<dbReference type="PANTHER" id="PTHR10133">
    <property type="entry name" value="DNA POLYMERASE I"/>
    <property type="match status" value="1"/>
</dbReference>
<dbReference type="FunFam" id="1.10.150.20:FF:000003">
    <property type="entry name" value="DNA polymerase I"/>
    <property type="match status" value="1"/>
</dbReference>
<keyword evidence="11" id="KW-0378">Hydrolase</keyword>
<dbReference type="SUPFAM" id="SSF53098">
    <property type="entry name" value="Ribonuclease H-like"/>
    <property type="match status" value="1"/>
</dbReference>
<keyword evidence="3 11" id="KW-0548">Nucleotidyltransferase</keyword>
<evidence type="ECO:0000256" key="1">
    <source>
        <dbReference type="ARBA" id="ARBA00007705"/>
    </source>
</evidence>
<dbReference type="CDD" id="cd06140">
    <property type="entry name" value="DNA_polA_I_Bacillus_like_exo"/>
    <property type="match status" value="1"/>
</dbReference>
<dbReference type="NCBIfam" id="TIGR00593">
    <property type="entry name" value="pola"/>
    <property type="match status" value="1"/>
</dbReference>
<dbReference type="InterPro" id="IPR029060">
    <property type="entry name" value="PIN-like_dom_sf"/>
</dbReference>
<evidence type="ECO:0000256" key="12">
    <source>
        <dbReference type="SAM" id="MobiDB-lite"/>
    </source>
</evidence>
<keyword evidence="8 11" id="KW-0234">DNA repair</keyword>
<dbReference type="Gene3D" id="3.40.50.1010">
    <property type="entry name" value="5'-nuclease"/>
    <property type="match status" value="1"/>
</dbReference>
<feature type="domain" description="5'-3' exonuclease" evidence="13">
    <location>
        <begin position="2"/>
        <end position="267"/>
    </location>
</feature>
<dbReference type="AlphaFoldDB" id="A0A1F5CB26"/>
<dbReference type="SUPFAM" id="SSF88723">
    <property type="entry name" value="PIN domain-like"/>
    <property type="match status" value="1"/>
</dbReference>
<evidence type="ECO:0000259" key="13">
    <source>
        <dbReference type="SMART" id="SM00475"/>
    </source>
</evidence>
<sequence length="886" mass="99652">MKKFILIDSHALIHRAFHALPPMTTKSGESINAVYGFTSILLKTINEFKPDYIAAAFDLPEPTFRHEEYKEYKATRPEISPDLVSQFSLVKEDLEAFGIPVYEKPGFEADDIIGTIAKELKGKDIEVLILTGDMDTLQLVGGNIKVYMPKRGLTDTVIYDEKQVLSRFEGLKPDQLIDYKGLKGDPSDNIPGVKGIGEKTAITLLNKFGSIEKLYEAVEKGEATKFVSASVLEKLKAGKKEAFFSKKISTINQEVPIDFDLKKSEFSDFDRNKVIELFRKFGFMSLIDRLPSNVEQGALLMPRAEVKKIKYFEAPKDIKIEKLLLELKKAKEIYFSGYGDGNLLISAAIGAGEKIYYVDKKILSCLGDIFSNPKIKKIGNDFKVLVKTLASNDIDAGGLDFDTTIAAYVINPGERDYGLARLVLKEFGEELLEIFKENQKDALALQVSFIQRLYPIYKARLEATKTAEVFEEIEMPLIPVLAKMEMLGIELNGKKLNELSRVIDRELKKREMDIYDLAGEKFNISSPQQLSEILFVKLKIPGARAGGRIKKTRGGALSTEAGELERLRHHHKIIDHILRYRELAKIKSTYVDTLPALVDRNNRIHTTFNQTGTATGRLSSQNPNMQNIPARGSFGDEIRKSFVTAKGFDMLSCDYSQIHLRIVAALSGDKKMIQAFEKGLDIHKFTASIVNGVSMDKVTPEMRFAAKELNFGIIYGMGVQSFSEAAHISRDRAEEFMNDYRKEFSGVAAYLEKLKLDAAKNGYAVTEFGRRRYLPEIHSPNFQLRSLAERIAVNMPIQGLEADIMKKAMIEIGGWIKKEKLENDLRLLLQVHDELVFESKIGLARKVAPKILELMRGVIKLKVPILAEAKAGKNWGELRAISDIVF</sequence>
<dbReference type="Gene3D" id="3.30.420.10">
    <property type="entry name" value="Ribonuclease H-like superfamily/Ribonuclease H"/>
    <property type="match status" value="1"/>
</dbReference>
<keyword evidence="5 11" id="KW-0227">DNA damage</keyword>
<dbReference type="Gene3D" id="1.10.150.20">
    <property type="entry name" value="5' to 3' exonuclease, C-terminal subdomain"/>
    <property type="match status" value="2"/>
</dbReference>
<dbReference type="SMART" id="SM00482">
    <property type="entry name" value="POLAc"/>
    <property type="match status" value="1"/>
</dbReference>
<dbReference type="Gene3D" id="3.30.70.370">
    <property type="match status" value="1"/>
</dbReference>
<evidence type="ECO:0000313" key="16">
    <source>
        <dbReference type="Proteomes" id="UP000177197"/>
    </source>
</evidence>
<keyword evidence="11" id="KW-0540">Nuclease</keyword>
<dbReference type="Pfam" id="PF00476">
    <property type="entry name" value="DNA_pol_A"/>
    <property type="match status" value="1"/>
</dbReference>
<dbReference type="GO" id="GO:0006302">
    <property type="term" value="P:double-strand break repair"/>
    <property type="evidence" value="ECO:0007669"/>
    <property type="project" value="TreeGrafter"/>
</dbReference>
<dbReference type="InterPro" id="IPR020045">
    <property type="entry name" value="DNA_polI_H3TH"/>
</dbReference>
<feature type="compositionally biased region" description="Polar residues" evidence="12">
    <location>
        <begin position="612"/>
        <end position="627"/>
    </location>
</feature>
<evidence type="ECO:0000256" key="9">
    <source>
        <dbReference type="ARBA" id="ARBA00049244"/>
    </source>
</evidence>
<dbReference type="InterPro" id="IPR043502">
    <property type="entry name" value="DNA/RNA_pol_sf"/>
</dbReference>
<dbReference type="PANTHER" id="PTHR10133:SF27">
    <property type="entry name" value="DNA POLYMERASE NU"/>
    <property type="match status" value="1"/>
</dbReference>
<protein>
    <recommendedName>
        <fullName evidence="10 11">DNA polymerase I</fullName>
        <ecNumber evidence="10 11">2.7.7.7</ecNumber>
    </recommendedName>
</protein>
<reference evidence="15 16" key="1">
    <citation type="journal article" date="2016" name="Nat. Commun.">
        <title>Thousands of microbial genomes shed light on interconnected biogeochemical processes in an aquifer system.</title>
        <authorList>
            <person name="Anantharaman K."/>
            <person name="Brown C.T."/>
            <person name="Hug L.A."/>
            <person name="Sharon I."/>
            <person name="Castelle C.J."/>
            <person name="Probst A.J."/>
            <person name="Thomas B.C."/>
            <person name="Singh A."/>
            <person name="Wilkins M.J."/>
            <person name="Karaoz U."/>
            <person name="Brodie E.L."/>
            <person name="Williams K.H."/>
            <person name="Hubbard S.S."/>
            <person name="Banfield J.F."/>
        </authorList>
    </citation>
    <scope>NUCLEOTIDE SEQUENCE [LARGE SCALE GENOMIC DNA]</scope>
</reference>
<comment type="caution">
    <text evidence="15">The sequence shown here is derived from an EMBL/GenBank/DDBJ whole genome shotgun (WGS) entry which is preliminary data.</text>
</comment>
<dbReference type="GO" id="GO:0008409">
    <property type="term" value="F:5'-3' exonuclease activity"/>
    <property type="evidence" value="ECO:0007669"/>
    <property type="project" value="UniProtKB-UniRule"/>
</dbReference>
<keyword evidence="2 11" id="KW-0808">Transferase</keyword>
<accession>A0A1F5CB26</accession>
<evidence type="ECO:0000256" key="3">
    <source>
        <dbReference type="ARBA" id="ARBA00022695"/>
    </source>
</evidence>
<dbReference type="InterPro" id="IPR002421">
    <property type="entry name" value="5-3_exonuclease"/>
</dbReference>